<gene>
    <name evidence="2" type="ORF">QE152_g5506</name>
</gene>
<organism evidence="2 3">
    <name type="scientific">Popillia japonica</name>
    <name type="common">Japanese beetle</name>
    <dbReference type="NCBI Taxonomy" id="7064"/>
    <lineage>
        <taxon>Eukaryota</taxon>
        <taxon>Metazoa</taxon>
        <taxon>Ecdysozoa</taxon>
        <taxon>Arthropoda</taxon>
        <taxon>Hexapoda</taxon>
        <taxon>Insecta</taxon>
        <taxon>Pterygota</taxon>
        <taxon>Neoptera</taxon>
        <taxon>Endopterygota</taxon>
        <taxon>Coleoptera</taxon>
        <taxon>Polyphaga</taxon>
        <taxon>Scarabaeiformia</taxon>
        <taxon>Scarabaeidae</taxon>
        <taxon>Rutelinae</taxon>
        <taxon>Popillia</taxon>
    </lineage>
</organism>
<keyword evidence="3" id="KW-1185">Reference proteome</keyword>
<evidence type="ECO:0000313" key="2">
    <source>
        <dbReference type="EMBL" id="KAK9747188.1"/>
    </source>
</evidence>
<dbReference type="Proteomes" id="UP001458880">
    <property type="component" value="Unassembled WGS sequence"/>
</dbReference>
<evidence type="ECO:0000256" key="1">
    <source>
        <dbReference type="SAM" id="MobiDB-lite"/>
    </source>
</evidence>
<proteinExistence type="predicted"/>
<evidence type="ECO:0000313" key="3">
    <source>
        <dbReference type="Proteomes" id="UP001458880"/>
    </source>
</evidence>
<dbReference type="AlphaFoldDB" id="A0AAW1MRE5"/>
<feature type="region of interest" description="Disordered" evidence="1">
    <location>
        <begin position="1"/>
        <end position="21"/>
    </location>
</feature>
<sequence length="111" mass="12742">MVECWPDQTHSIHKTSPDYVSGSKLDEERPKLMTFIEVVKDGHVSSKFVLFVVPPSNIFQRRLWTTSSRSYRHSTGYIILQTSGDAPGDWYGGVHTNEQHVDKNRIRSCFS</sequence>
<reference evidence="2 3" key="1">
    <citation type="journal article" date="2024" name="BMC Genomics">
        <title>De novo assembly and annotation of Popillia japonica's genome with initial clues to its potential as an invasive pest.</title>
        <authorList>
            <person name="Cucini C."/>
            <person name="Boschi S."/>
            <person name="Funari R."/>
            <person name="Cardaioli E."/>
            <person name="Iannotti N."/>
            <person name="Marturano G."/>
            <person name="Paoli F."/>
            <person name="Bruttini M."/>
            <person name="Carapelli A."/>
            <person name="Frati F."/>
            <person name="Nardi F."/>
        </authorList>
    </citation>
    <scope>NUCLEOTIDE SEQUENCE [LARGE SCALE GENOMIC DNA]</scope>
    <source>
        <strain evidence="2">DMR45628</strain>
    </source>
</reference>
<accession>A0AAW1MRE5</accession>
<name>A0AAW1MRE5_POPJA</name>
<comment type="caution">
    <text evidence="2">The sequence shown here is derived from an EMBL/GenBank/DDBJ whole genome shotgun (WGS) entry which is preliminary data.</text>
</comment>
<dbReference type="EMBL" id="JASPKY010000033">
    <property type="protein sequence ID" value="KAK9747188.1"/>
    <property type="molecule type" value="Genomic_DNA"/>
</dbReference>
<protein>
    <submittedName>
        <fullName evidence="2">Uncharacterized protein</fullName>
    </submittedName>
</protein>